<dbReference type="AlphaFoldDB" id="A0A510HLY0"/>
<evidence type="ECO:0000256" key="1">
    <source>
        <dbReference type="ARBA" id="ARBA00022729"/>
    </source>
</evidence>
<sequence>MGKVAGILGIAALFVAAAVGTLAAGGFFGTPTFAGLQPDRPPQPSEPEPTAARTPETAVPAGRPVRIGDLEWTVEGASRSTELTSYTFPPETLPGSFVSVSFEVENASERPVTLTEELVRLVDGQGRVYTPSSEFNAQFVSPEKNLLFNEHGLLEPGASGEGRVNFEVASGASRFWLRITAPGAGERNVRLSPEVS</sequence>
<dbReference type="EMBL" id="AP019791">
    <property type="protein sequence ID" value="BBL81009.1"/>
    <property type="molecule type" value="Genomic_DNA"/>
</dbReference>
<keyword evidence="5" id="KW-1185">Reference proteome</keyword>
<dbReference type="Gene3D" id="2.60.40.1240">
    <property type="match status" value="1"/>
</dbReference>
<protein>
    <recommendedName>
        <fullName evidence="3">DUF4352 domain-containing protein</fullName>
    </recommendedName>
</protein>
<evidence type="ECO:0000256" key="2">
    <source>
        <dbReference type="SAM" id="MobiDB-lite"/>
    </source>
</evidence>
<dbReference type="InterPro" id="IPR029051">
    <property type="entry name" value="DUF4352"/>
</dbReference>
<name>A0A510HLY0_9ACTN</name>
<dbReference type="RefSeq" id="WP_143528946.1">
    <property type="nucleotide sequence ID" value="NZ_AP019791.1"/>
</dbReference>
<dbReference type="InterPro" id="IPR029050">
    <property type="entry name" value="Immunoprotect_excell_Ig-like"/>
</dbReference>
<keyword evidence="1" id="KW-0732">Signal</keyword>
<evidence type="ECO:0000313" key="4">
    <source>
        <dbReference type="EMBL" id="BBL81009.1"/>
    </source>
</evidence>
<reference evidence="4" key="1">
    <citation type="journal article" date="2019" name="Microbiol. Resour. Announc.">
        <title>Complete Genome Sequence of Rubrobacter xylanophilus Strain AA3-22, Isolated from Arima Onsen in Japan.</title>
        <authorList>
            <person name="Tomariguchi N."/>
            <person name="Miyazaki K."/>
        </authorList>
    </citation>
    <scope>NUCLEOTIDE SEQUENCE [LARGE SCALE GENOMIC DNA]</scope>
    <source>
        <strain evidence="4">AA3-22</strain>
    </source>
</reference>
<organism evidence="4 5">
    <name type="scientific">Rubrobacter xylanophilus</name>
    <dbReference type="NCBI Taxonomy" id="49319"/>
    <lineage>
        <taxon>Bacteria</taxon>
        <taxon>Bacillati</taxon>
        <taxon>Actinomycetota</taxon>
        <taxon>Rubrobacteria</taxon>
        <taxon>Rubrobacterales</taxon>
        <taxon>Rubrobacteraceae</taxon>
        <taxon>Rubrobacter</taxon>
    </lineage>
</organism>
<feature type="domain" description="DUF4352" evidence="3">
    <location>
        <begin position="61"/>
        <end position="181"/>
    </location>
</feature>
<feature type="region of interest" description="Disordered" evidence="2">
    <location>
        <begin position="33"/>
        <end position="63"/>
    </location>
</feature>
<evidence type="ECO:0000313" key="5">
    <source>
        <dbReference type="Proteomes" id="UP000318065"/>
    </source>
</evidence>
<evidence type="ECO:0000259" key="3">
    <source>
        <dbReference type="Pfam" id="PF11611"/>
    </source>
</evidence>
<accession>A0A510HLY0</accession>
<dbReference type="Proteomes" id="UP000318065">
    <property type="component" value="Chromosome"/>
</dbReference>
<proteinExistence type="predicted"/>
<gene>
    <name evidence="4" type="ORF">RxyAA322_28630</name>
</gene>
<dbReference type="Pfam" id="PF11611">
    <property type="entry name" value="DUF4352"/>
    <property type="match status" value="1"/>
</dbReference>
<dbReference type="OrthoDB" id="3430849at2"/>